<gene>
    <name evidence="1" type="ORF">LZ495_03765</name>
</gene>
<dbReference type="RefSeq" id="WP_235050380.1">
    <property type="nucleotide sequence ID" value="NZ_JAKFHA010000001.1"/>
</dbReference>
<accession>A0AA41PVY7</accession>
<dbReference type="Proteomes" id="UP001165378">
    <property type="component" value="Unassembled WGS sequence"/>
</dbReference>
<keyword evidence="2" id="KW-1185">Reference proteome</keyword>
<dbReference type="EMBL" id="JAKFHA010000001">
    <property type="protein sequence ID" value="MCF2526340.1"/>
    <property type="molecule type" value="Genomic_DNA"/>
</dbReference>
<dbReference type="AlphaFoldDB" id="A0AA41PVY7"/>
<reference evidence="1" key="1">
    <citation type="submission" date="2022-01" db="EMBL/GenBank/DDBJ databases">
        <title>Genome-Based Taxonomic Classification of the Phylum Actinobacteria.</title>
        <authorList>
            <person name="Gao Y."/>
        </authorList>
    </citation>
    <scope>NUCLEOTIDE SEQUENCE</scope>
    <source>
        <strain evidence="1">KLBMP 8922</strain>
    </source>
</reference>
<evidence type="ECO:0000313" key="2">
    <source>
        <dbReference type="Proteomes" id="UP001165378"/>
    </source>
</evidence>
<comment type="caution">
    <text evidence="1">The sequence shown here is derived from an EMBL/GenBank/DDBJ whole genome shotgun (WGS) entry which is preliminary data.</text>
</comment>
<protein>
    <submittedName>
        <fullName evidence="1">Uncharacterized protein</fullName>
    </submittedName>
</protein>
<sequence>MDAATPSMAPEPPVVGTIVHTIYGPQQVMDVSDVGQAEMTLWLRPERGGLEWTVSLAGYPSVLATRRRESTS</sequence>
<evidence type="ECO:0000313" key="1">
    <source>
        <dbReference type="EMBL" id="MCF2526340.1"/>
    </source>
</evidence>
<organism evidence="1 2">
    <name type="scientific">Yinghuangia soli</name>
    <dbReference type="NCBI Taxonomy" id="2908204"/>
    <lineage>
        <taxon>Bacteria</taxon>
        <taxon>Bacillati</taxon>
        <taxon>Actinomycetota</taxon>
        <taxon>Actinomycetes</taxon>
        <taxon>Kitasatosporales</taxon>
        <taxon>Streptomycetaceae</taxon>
        <taxon>Yinghuangia</taxon>
    </lineage>
</organism>
<name>A0AA41PVY7_9ACTN</name>
<proteinExistence type="predicted"/>